<sequence>CKMLSLIVLISAILAALVPRLSAHTTSLGKCPEVKSMEDFKTDMILGDWYVVKKSSTSSTCVKYNFTKVDEDNLQLDQKMLLPIKSTVRYIGDLKIRHRDVPAEMVVDFPLNFGKAEYYVLWVDDKGQSAVIFSCQTAGPA</sequence>
<reference evidence="2" key="1">
    <citation type="submission" date="2015-11" db="EMBL/GenBank/DDBJ databases">
        <title>De novo transcriptome assembly of four potential Pierce s Disease insect vectors from Arizona vineyards.</title>
        <authorList>
            <person name="Tassone E.E."/>
        </authorList>
    </citation>
    <scope>NUCLEOTIDE SEQUENCE</scope>
</reference>
<feature type="non-terminal residue" evidence="2">
    <location>
        <position position="141"/>
    </location>
</feature>
<evidence type="ECO:0008006" key="3">
    <source>
        <dbReference type="Google" id="ProtNLM"/>
    </source>
</evidence>
<gene>
    <name evidence="2" type="ORF">g.1508</name>
</gene>
<feature type="chain" id="PRO_5008582797" description="Lipocalin/cytosolic fatty-acid binding domain-containing protein" evidence="1">
    <location>
        <begin position="24"/>
        <end position="141"/>
    </location>
</feature>
<keyword evidence="1" id="KW-0732">Signal</keyword>
<dbReference type="PANTHER" id="PTHR10612">
    <property type="entry name" value="APOLIPOPROTEIN D"/>
    <property type="match status" value="1"/>
</dbReference>
<dbReference type="SUPFAM" id="SSF50814">
    <property type="entry name" value="Lipocalins"/>
    <property type="match status" value="1"/>
</dbReference>
<accession>A0A1B6FFF0</accession>
<dbReference type="EMBL" id="GECZ01020830">
    <property type="protein sequence ID" value="JAS48939.1"/>
    <property type="molecule type" value="Transcribed_RNA"/>
</dbReference>
<dbReference type="GO" id="GO:0006629">
    <property type="term" value="P:lipid metabolic process"/>
    <property type="evidence" value="ECO:0007669"/>
    <property type="project" value="TreeGrafter"/>
</dbReference>
<evidence type="ECO:0000313" key="2">
    <source>
        <dbReference type="EMBL" id="JAS48939.1"/>
    </source>
</evidence>
<dbReference type="GO" id="GO:0005737">
    <property type="term" value="C:cytoplasm"/>
    <property type="evidence" value="ECO:0007669"/>
    <property type="project" value="TreeGrafter"/>
</dbReference>
<evidence type="ECO:0000256" key="1">
    <source>
        <dbReference type="SAM" id="SignalP"/>
    </source>
</evidence>
<dbReference type="InterPro" id="IPR012674">
    <property type="entry name" value="Calycin"/>
</dbReference>
<proteinExistence type="predicted"/>
<name>A0A1B6FFF0_9HEMI</name>
<dbReference type="PANTHER" id="PTHR10612:SF49">
    <property type="entry name" value="APOLIPOPROTEIN D-LIKE PROTEIN"/>
    <property type="match status" value="1"/>
</dbReference>
<dbReference type="Gene3D" id="2.40.128.20">
    <property type="match status" value="1"/>
</dbReference>
<dbReference type="GO" id="GO:0000302">
    <property type="term" value="P:response to reactive oxygen species"/>
    <property type="evidence" value="ECO:0007669"/>
    <property type="project" value="TreeGrafter"/>
</dbReference>
<organism evidence="2">
    <name type="scientific">Cuerna arida</name>
    <dbReference type="NCBI Taxonomy" id="1464854"/>
    <lineage>
        <taxon>Eukaryota</taxon>
        <taxon>Metazoa</taxon>
        <taxon>Ecdysozoa</taxon>
        <taxon>Arthropoda</taxon>
        <taxon>Hexapoda</taxon>
        <taxon>Insecta</taxon>
        <taxon>Pterygota</taxon>
        <taxon>Neoptera</taxon>
        <taxon>Paraneoptera</taxon>
        <taxon>Hemiptera</taxon>
        <taxon>Auchenorrhyncha</taxon>
        <taxon>Membracoidea</taxon>
        <taxon>Cicadellidae</taxon>
        <taxon>Cicadellinae</taxon>
        <taxon>Proconiini</taxon>
        <taxon>Cuerna</taxon>
    </lineage>
</organism>
<protein>
    <recommendedName>
        <fullName evidence="3">Lipocalin/cytosolic fatty-acid binding domain-containing protein</fullName>
    </recommendedName>
</protein>
<feature type="non-terminal residue" evidence="2">
    <location>
        <position position="1"/>
    </location>
</feature>
<dbReference type="AlphaFoldDB" id="A0A1B6FFF0"/>
<feature type="signal peptide" evidence="1">
    <location>
        <begin position="1"/>
        <end position="23"/>
    </location>
</feature>